<dbReference type="GO" id="GO:0051480">
    <property type="term" value="P:regulation of cytosolic calcium ion concentration"/>
    <property type="evidence" value="ECO:0007669"/>
    <property type="project" value="TreeGrafter"/>
</dbReference>
<dbReference type="PANTHER" id="PTHR10505:SF3">
    <property type="entry name" value="CALCITONIN GENE-RELATED PEPTIDE 2"/>
    <property type="match status" value="1"/>
</dbReference>
<evidence type="ECO:0000259" key="4">
    <source>
        <dbReference type="SMART" id="SM00113"/>
    </source>
</evidence>
<gene>
    <name evidence="5" type="ORF">Cadr_000014892</name>
</gene>
<dbReference type="GO" id="GO:0005179">
    <property type="term" value="F:hormone activity"/>
    <property type="evidence" value="ECO:0007669"/>
    <property type="project" value="InterPro"/>
</dbReference>
<feature type="domain" description="Calcitonin peptide-like" evidence="4">
    <location>
        <begin position="147"/>
        <end position="189"/>
    </location>
</feature>
<dbReference type="InterPro" id="IPR021116">
    <property type="entry name" value="Calcitonin/adrenomedullin"/>
</dbReference>
<dbReference type="InterPro" id="IPR021117">
    <property type="entry name" value="Calcitonin-like"/>
</dbReference>
<comment type="similarity">
    <text evidence="1">Belongs to the calcitonin family.</text>
</comment>
<dbReference type="STRING" id="9838.ENSCDRP00005024749"/>
<dbReference type="GO" id="GO:0005615">
    <property type="term" value="C:extracellular space"/>
    <property type="evidence" value="ECO:0007669"/>
    <property type="project" value="TreeGrafter"/>
</dbReference>
<dbReference type="Pfam" id="PF00214">
    <property type="entry name" value="Calc_CGRP_IAPP"/>
    <property type="match status" value="1"/>
</dbReference>
<dbReference type="PANTHER" id="PTHR10505">
    <property type="entry name" value="CALCITONIN-RELATED"/>
    <property type="match status" value="1"/>
</dbReference>
<dbReference type="GO" id="GO:0007189">
    <property type="term" value="P:adenylate cyclase-activating G protein-coupled receptor signaling pathway"/>
    <property type="evidence" value="ECO:0007669"/>
    <property type="project" value="TreeGrafter"/>
</dbReference>
<organism evidence="5 6">
    <name type="scientific">Camelus dromedarius</name>
    <name type="common">Dromedary</name>
    <name type="synonym">Arabian camel</name>
    <dbReference type="NCBI Taxonomy" id="9838"/>
    <lineage>
        <taxon>Eukaryota</taxon>
        <taxon>Metazoa</taxon>
        <taxon>Chordata</taxon>
        <taxon>Craniata</taxon>
        <taxon>Vertebrata</taxon>
        <taxon>Euteleostomi</taxon>
        <taxon>Mammalia</taxon>
        <taxon>Eutheria</taxon>
        <taxon>Laurasiatheria</taxon>
        <taxon>Artiodactyla</taxon>
        <taxon>Tylopoda</taxon>
        <taxon>Camelidae</taxon>
        <taxon>Camelus</taxon>
    </lineage>
</organism>
<dbReference type="Proteomes" id="UP000299084">
    <property type="component" value="Unassembled WGS sequence"/>
</dbReference>
<accession>A0A5N4DPE4</accession>
<evidence type="ECO:0000256" key="1">
    <source>
        <dbReference type="ARBA" id="ARBA00009222"/>
    </source>
</evidence>
<keyword evidence="5" id="KW-0675">Receptor</keyword>
<dbReference type="InterPro" id="IPR001693">
    <property type="entry name" value="Calcitonin_peptide-like"/>
</dbReference>
<reference evidence="5 6" key="1">
    <citation type="journal article" date="2019" name="Mol. Ecol. Resour.">
        <title>Improving Illumina assemblies with Hi-C and long reads: an example with the North African dromedary.</title>
        <authorList>
            <person name="Elbers J.P."/>
            <person name="Rogers M.F."/>
            <person name="Perelman P.L."/>
            <person name="Proskuryakova A.A."/>
            <person name="Serdyukova N.A."/>
            <person name="Johnson W.E."/>
            <person name="Horin P."/>
            <person name="Corander J."/>
            <person name="Murphy D."/>
            <person name="Burger P.A."/>
        </authorList>
    </citation>
    <scope>NUCLEOTIDE SEQUENCE [LARGE SCALE GENOMIC DNA]</scope>
    <source>
        <strain evidence="5">Drom800</strain>
        <tissue evidence="5">Blood</tissue>
    </source>
</reference>
<dbReference type="PRINTS" id="PR00817">
    <property type="entry name" value="CALCITONINB"/>
</dbReference>
<evidence type="ECO:0000256" key="2">
    <source>
        <dbReference type="ARBA" id="ARBA00023157"/>
    </source>
</evidence>
<evidence type="ECO:0000256" key="3">
    <source>
        <dbReference type="PIRSR" id="PIRSR621116-50"/>
    </source>
</evidence>
<comment type="caution">
    <text evidence="5">The sequence shown here is derived from an EMBL/GenBank/DDBJ whole genome shotgun (WGS) entry which is preliminary data.</text>
</comment>
<protein>
    <submittedName>
        <fullName evidence="5">Calcitonin receptor-stimulating peptide 2</fullName>
    </submittedName>
</protein>
<dbReference type="EMBL" id="JWIN03000010">
    <property type="protein sequence ID" value="KAB1272920.1"/>
    <property type="molecule type" value="Genomic_DNA"/>
</dbReference>
<evidence type="ECO:0000313" key="5">
    <source>
        <dbReference type="EMBL" id="KAB1272920.1"/>
    </source>
</evidence>
<evidence type="ECO:0000313" key="6">
    <source>
        <dbReference type="Proteomes" id="UP000299084"/>
    </source>
</evidence>
<dbReference type="Gene3D" id="6.10.250.2190">
    <property type="match status" value="1"/>
</dbReference>
<dbReference type="SMART" id="SM00113">
    <property type="entry name" value="CALCITONIN"/>
    <property type="match status" value="1"/>
</dbReference>
<sequence>MLQVLDAMPSPDAKATAAAPSSAPSHLVPAARCATGLLDLPAVHFAEEETMVKGNDMTSLNPGRQERGIMGFWKLSPFLVLSILVLYQAGMFQAAPLRSDLESDFDPATLTEEEMCLLLAAMVKDYVQMKVSELDQETEDFSITAQKRSCDTATCVTHKIAGWLSRSGSVVKRNFVPNNVGSEAFGQDSRELQF</sequence>
<feature type="disulfide bond" evidence="3">
    <location>
        <begin position="150"/>
        <end position="155"/>
    </location>
</feature>
<keyword evidence="2 3" id="KW-1015">Disulfide bond</keyword>
<proteinExistence type="inferred from homology"/>
<dbReference type="InterPro" id="IPR015476">
    <property type="entry name" value="Calcitonin_gene-rel_peptide"/>
</dbReference>
<name>A0A5N4DPE4_CAMDR</name>
<keyword evidence="6" id="KW-1185">Reference proteome</keyword>
<dbReference type="GO" id="GO:0031716">
    <property type="term" value="F:calcitonin receptor binding"/>
    <property type="evidence" value="ECO:0007669"/>
    <property type="project" value="TreeGrafter"/>
</dbReference>
<dbReference type="AlphaFoldDB" id="A0A5N4DPE4"/>